<dbReference type="EMBL" id="AAXW01000029">
    <property type="protein sequence ID" value="EAZ90190.1"/>
    <property type="molecule type" value="Genomic_DNA"/>
</dbReference>
<reference evidence="1 2" key="1">
    <citation type="submission" date="2007-03" db="EMBL/GenBank/DDBJ databases">
        <authorList>
            <person name="Stal L."/>
            <person name="Ferriera S."/>
            <person name="Johnson J."/>
            <person name="Kravitz S."/>
            <person name="Beeson K."/>
            <person name="Sutton G."/>
            <person name="Rogers Y.-H."/>
            <person name="Friedman R."/>
            <person name="Frazier M."/>
            <person name="Venter J.C."/>
        </authorList>
    </citation>
    <scope>NUCLEOTIDE SEQUENCE [LARGE SCALE GENOMIC DNA]</scope>
    <source>
        <strain evidence="1 2">CCY0110</strain>
    </source>
</reference>
<proteinExistence type="predicted"/>
<accession>A3ITK9</accession>
<evidence type="ECO:0000313" key="2">
    <source>
        <dbReference type="Proteomes" id="UP000003781"/>
    </source>
</evidence>
<sequence>MNIRKRFKEYPEDMQQWMIQQEKTKLTRIETALNNGKKLYETIEDDEKDQWLLGTTILLEKYLSLLPQRNCTLEEVSDDYIFQVWEILENDPSLRELISQVETRYEGLLKI</sequence>
<dbReference type="OrthoDB" id="427832at2"/>
<protein>
    <submittedName>
        <fullName evidence="1">Uncharacterized protein</fullName>
    </submittedName>
</protein>
<keyword evidence="2" id="KW-1185">Reference proteome</keyword>
<dbReference type="eggNOG" id="ENOG50329V0">
    <property type="taxonomic scope" value="Bacteria"/>
</dbReference>
<dbReference type="AlphaFoldDB" id="A3ITK9"/>
<organism evidence="1 2">
    <name type="scientific">Crocosphaera chwakensis CCY0110</name>
    <dbReference type="NCBI Taxonomy" id="391612"/>
    <lineage>
        <taxon>Bacteria</taxon>
        <taxon>Bacillati</taxon>
        <taxon>Cyanobacteriota</taxon>
        <taxon>Cyanophyceae</taxon>
        <taxon>Oscillatoriophycideae</taxon>
        <taxon>Chroococcales</taxon>
        <taxon>Aphanothecaceae</taxon>
        <taxon>Crocosphaera</taxon>
        <taxon>Crocosphaera chwakensis</taxon>
    </lineage>
</organism>
<dbReference type="RefSeq" id="WP_008276716.1">
    <property type="nucleotide sequence ID" value="NZ_AAXW01000029.1"/>
</dbReference>
<evidence type="ECO:0000313" key="1">
    <source>
        <dbReference type="EMBL" id="EAZ90190.1"/>
    </source>
</evidence>
<gene>
    <name evidence="1" type="ORF">CY0110_30608</name>
</gene>
<dbReference type="Proteomes" id="UP000003781">
    <property type="component" value="Unassembled WGS sequence"/>
</dbReference>
<name>A3ITK9_9CHRO</name>
<comment type="caution">
    <text evidence="1">The sequence shown here is derived from an EMBL/GenBank/DDBJ whole genome shotgun (WGS) entry which is preliminary data.</text>
</comment>